<reference evidence="2 3" key="1">
    <citation type="journal article" date="2016" name="Mol. Biol. Evol.">
        <title>Comparative Genomics of Early-Diverging Mushroom-Forming Fungi Provides Insights into the Origins of Lignocellulose Decay Capabilities.</title>
        <authorList>
            <person name="Nagy L.G."/>
            <person name="Riley R."/>
            <person name="Tritt A."/>
            <person name="Adam C."/>
            <person name="Daum C."/>
            <person name="Floudas D."/>
            <person name="Sun H."/>
            <person name="Yadav J.S."/>
            <person name="Pangilinan J."/>
            <person name="Larsson K.H."/>
            <person name="Matsuura K."/>
            <person name="Barry K."/>
            <person name="Labutti K."/>
            <person name="Kuo R."/>
            <person name="Ohm R.A."/>
            <person name="Bhattacharya S.S."/>
            <person name="Shirouzu T."/>
            <person name="Yoshinaga Y."/>
            <person name="Martin F.M."/>
            <person name="Grigoriev I.V."/>
            <person name="Hibbett D.S."/>
        </authorList>
    </citation>
    <scope>NUCLEOTIDE SEQUENCE [LARGE SCALE GENOMIC DNA]</scope>
    <source>
        <strain evidence="2 3">L-15889</strain>
    </source>
</reference>
<evidence type="ECO:0000256" key="1">
    <source>
        <dbReference type="SAM" id="MobiDB-lite"/>
    </source>
</evidence>
<protein>
    <submittedName>
        <fullName evidence="2">Uncharacterized protein</fullName>
    </submittedName>
</protein>
<dbReference type="EMBL" id="KV429058">
    <property type="protein sequence ID" value="KZT69461.1"/>
    <property type="molecule type" value="Genomic_DNA"/>
</dbReference>
<evidence type="ECO:0000313" key="2">
    <source>
        <dbReference type="EMBL" id="KZT69461.1"/>
    </source>
</evidence>
<organism evidence="2 3">
    <name type="scientific">Daedalea quercina L-15889</name>
    <dbReference type="NCBI Taxonomy" id="1314783"/>
    <lineage>
        <taxon>Eukaryota</taxon>
        <taxon>Fungi</taxon>
        <taxon>Dikarya</taxon>
        <taxon>Basidiomycota</taxon>
        <taxon>Agaricomycotina</taxon>
        <taxon>Agaricomycetes</taxon>
        <taxon>Polyporales</taxon>
        <taxon>Fomitopsis</taxon>
    </lineage>
</organism>
<gene>
    <name evidence="2" type="ORF">DAEQUDRAFT_267213</name>
</gene>
<feature type="region of interest" description="Disordered" evidence="1">
    <location>
        <begin position="129"/>
        <end position="157"/>
    </location>
</feature>
<dbReference type="Proteomes" id="UP000076727">
    <property type="component" value="Unassembled WGS sequence"/>
</dbReference>
<keyword evidence="3" id="KW-1185">Reference proteome</keyword>
<accession>A0A165QH10</accession>
<name>A0A165QH10_9APHY</name>
<dbReference type="AlphaFoldDB" id="A0A165QH10"/>
<sequence length="157" mass="17308">MSSRLYSVRTGRTAVGCIQRPGFSFEDIGHPPRAVYPTRRSWSRRKGAIATPRREQTDTSELLTALLTSDCIFSYPRCQMTDQKWASSRIDHCSSNTRTVNATLLPFRSGECQGCKGDGWVAGFCRTSNASTKPGKSSGETTTSCPKKLSAWSESSR</sequence>
<proteinExistence type="predicted"/>
<evidence type="ECO:0000313" key="3">
    <source>
        <dbReference type="Proteomes" id="UP000076727"/>
    </source>
</evidence>
<feature type="compositionally biased region" description="Polar residues" evidence="1">
    <location>
        <begin position="129"/>
        <end position="145"/>
    </location>
</feature>